<feature type="transmembrane region" description="Helical" evidence="2">
    <location>
        <begin position="146"/>
        <end position="163"/>
    </location>
</feature>
<dbReference type="AlphaFoldDB" id="A0A1E7RE91"/>
<keyword evidence="2" id="KW-1133">Transmembrane helix</keyword>
<protein>
    <submittedName>
        <fullName evidence="3">Permease</fullName>
    </submittedName>
</protein>
<name>A0A1E7RE91_9GAMM</name>
<feature type="transmembrane region" description="Helical" evidence="2">
    <location>
        <begin position="105"/>
        <end position="126"/>
    </location>
</feature>
<feature type="transmembrane region" description="Helical" evidence="2">
    <location>
        <begin position="52"/>
        <end position="72"/>
    </location>
</feature>
<feature type="transmembrane region" description="Helical" evidence="2">
    <location>
        <begin position="236"/>
        <end position="260"/>
    </location>
</feature>
<comment type="caution">
    <text evidence="3">The sequence shown here is derived from an EMBL/GenBank/DDBJ whole genome shotgun (WGS) entry which is preliminary data.</text>
</comment>
<feature type="transmembrane region" description="Helical" evidence="2">
    <location>
        <begin position="79"/>
        <end position="99"/>
    </location>
</feature>
<dbReference type="PANTHER" id="PTHR36838:SF3">
    <property type="entry name" value="TRANSPORTER AUXIN EFFLUX CARRIER EC FAMILY"/>
    <property type="match status" value="1"/>
</dbReference>
<accession>A0A1E7RE91</accession>
<keyword evidence="2" id="KW-0472">Membrane</keyword>
<dbReference type="PANTHER" id="PTHR36838">
    <property type="entry name" value="AUXIN EFFLUX CARRIER FAMILY PROTEIN"/>
    <property type="match status" value="1"/>
</dbReference>
<proteinExistence type="predicted"/>
<organism evidence="3 4">
    <name type="scientific">Acinetobacter qingfengensis</name>
    <dbReference type="NCBI Taxonomy" id="1262585"/>
    <lineage>
        <taxon>Bacteria</taxon>
        <taxon>Pseudomonadati</taxon>
        <taxon>Pseudomonadota</taxon>
        <taxon>Gammaproteobacteria</taxon>
        <taxon>Moraxellales</taxon>
        <taxon>Moraxellaceae</taxon>
        <taxon>Acinetobacter</taxon>
    </lineage>
</organism>
<reference evidence="3 4" key="1">
    <citation type="submission" date="2016-09" db="EMBL/GenBank/DDBJ databases">
        <authorList>
            <person name="Capua I."/>
            <person name="De Benedictis P."/>
            <person name="Joannis T."/>
            <person name="Lombin L.H."/>
            <person name="Cattoli G."/>
        </authorList>
    </citation>
    <scope>NUCLEOTIDE SEQUENCE [LARGE SCALE GENOMIC DNA]</scope>
    <source>
        <strain evidence="3 4">ANC 4671</strain>
    </source>
</reference>
<gene>
    <name evidence="3" type="ORF">BJI46_09340</name>
</gene>
<feature type="transmembrane region" description="Helical" evidence="2">
    <location>
        <begin position="175"/>
        <end position="192"/>
    </location>
</feature>
<keyword evidence="4" id="KW-1185">Reference proteome</keyword>
<feature type="transmembrane region" description="Helical" evidence="2">
    <location>
        <begin position="213"/>
        <end position="230"/>
    </location>
</feature>
<evidence type="ECO:0000313" key="4">
    <source>
        <dbReference type="Proteomes" id="UP000185895"/>
    </source>
</evidence>
<dbReference type="RefSeq" id="WP_070069011.1">
    <property type="nucleotide sequence ID" value="NZ_MKKK01000007.1"/>
</dbReference>
<dbReference type="OrthoDB" id="358752at2"/>
<keyword evidence="2" id="KW-0812">Transmembrane</keyword>
<dbReference type="STRING" id="1262585.BJI46_09340"/>
<keyword evidence="1" id="KW-0813">Transport</keyword>
<evidence type="ECO:0000256" key="2">
    <source>
        <dbReference type="SAM" id="Phobius"/>
    </source>
</evidence>
<feature type="transmembrane region" description="Helical" evidence="2">
    <location>
        <begin position="267"/>
        <end position="289"/>
    </location>
</feature>
<dbReference type="Proteomes" id="UP000185895">
    <property type="component" value="Unassembled WGS sequence"/>
</dbReference>
<evidence type="ECO:0000256" key="1">
    <source>
        <dbReference type="ARBA" id="ARBA00022448"/>
    </source>
</evidence>
<sequence length="290" mass="32070">MSLALPVISFVLGLMLADRFPKLKRYLAQLLSQFLIPYVIVYNMVFYQPGSINLIAFSLLSSAILYAFYLCMSTDKVQALCISYPNLAWLGFPVAFAIFGDQVSAAMVSLYIGGSLFGNVIAVAALSPQINSVSYFIQRILKSPPVIALAIATILRLTGIQHWQSHDIADGLYEFVKVATSFAGMFVLGMWMRHTKILGSDLVFALRQALIRLSIGVGICILTWYVFHFAQVDQYIAVMLMIFFLPPGANIVSLETYYAGTGKSAQYIAAGTVVSCGLLLFYGLFIHWLY</sequence>
<dbReference type="EMBL" id="MKKK01000007">
    <property type="protein sequence ID" value="OEY97547.1"/>
    <property type="molecule type" value="Genomic_DNA"/>
</dbReference>
<evidence type="ECO:0000313" key="3">
    <source>
        <dbReference type="EMBL" id="OEY97547.1"/>
    </source>
</evidence>